<sequence length="87" mass="9760">MSPTFQTIAAWMVLGLGLFWLFWLIRRPPVGQPPRILIGRVLMPVSEILFGASMLMQPITAQTLVLPIIAAVLTITALVLELRYRVM</sequence>
<feature type="transmembrane region" description="Helical" evidence="1">
    <location>
        <begin position="6"/>
        <end position="25"/>
    </location>
</feature>
<feature type="transmembrane region" description="Helical" evidence="1">
    <location>
        <begin position="61"/>
        <end position="80"/>
    </location>
</feature>
<comment type="caution">
    <text evidence="2">The sequence shown here is derived from an EMBL/GenBank/DDBJ whole genome shotgun (WGS) entry which is preliminary data.</text>
</comment>
<evidence type="ECO:0000313" key="2">
    <source>
        <dbReference type="EMBL" id="KPV51688.1"/>
    </source>
</evidence>
<dbReference type="EMBL" id="LJCR01000816">
    <property type="protein sequence ID" value="KPV51688.1"/>
    <property type="molecule type" value="Genomic_DNA"/>
</dbReference>
<accession>A0A0P9HBA4</accession>
<keyword evidence="1" id="KW-0472">Membrane</keyword>
<name>A0A0P9HBA4_9CHLR</name>
<keyword evidence="1" id="KW-0812">Transmembrane</keyword>
<keyword evidence="3" id="KW-1185">Reference proteome</keyword>
<protein>
    <submittedName>
        <fullName evidence="2">Uncharacterized protein</fullName>
    </submittedName>
</protein>
<dbReference type="AlphaFoldDB" id="A0A0P9HBA4"/>
<evidence type="ECO:0000313" key="3">
    <source>
        <dbReference type="Proteomes" id="UP000050509"/>
    </source>
</evidence>
<gene>
    <name evidence="2" type="ORF">SE17_19810</name>
</gene>
<dbReference type="Proteomes" id="UP000050509">
    <property type="component" value="Unassembled WGS sequence"/>
</dbReference>
<evidence type="ECO:0000256" key="1">
    <source>
        <dbReference type="SAM" id="Phobius"/>
    </source>
</evidence>
<organism evidence="2 3">
    <name type="scientific">Kouleothrix aurantiaca</name>
    <dbReference type="NCBI Taxonomy" id="186479"/>
    <lineage>
        <taxon>Bacteria</taxon>
        <taxon>Bacillati</taxon>
        <taxon>Chloroflexota</taxon>
        <taxon>Chloroflexia</taxon>
        <taxon>Chloroflexales</taxon>
        <taxon>Roseiflexineae</taxon>
        <taxon>Roseiflexaceae</taxon>
        <taxon>Kouleothrix</taxon>
    </lineage>
</organism>
<keyword evidence="1" id="KW-1133">Transmembrane helix</keyword>
<feature type="transmembrane region" description="Helical" evidence="1">
    <location>
        <begin position="37"/>
        <end position="55"/>
    </location>
</feature>
<proteinExistence type="predicted"/>
<reference evidence="2 3" key="1">
    <citation type="submission" date="2015-09" db="EMBL/GenBank/DDBJ databases">
        <title>Draft genome sequence of Kouleothrix aurantiaca JCM 19913.</title>
        <authorList>
            <person name="Hemp J."/>
        </authorList>
    </citation>
    <scope>NUCLEOTIDE SEQUENCE [LARGE SCALE GENOMIC DNA]</scope>
    <source>
        <strain evidence="2 3">COM-B</strain>
    </source>
</reference>